<dbReference type="InterPro" id="IPR004182">
    <property type="entry name" value="GRAM"/>
</dbReference>
<feature type="compositionally biased region" description="Basic and acidic residues" evidence="1">
    <location>
        <begin position="470"/>
        <end position="483"/>
    </location>
</feature>
<gene>
    <name evidence="4" type="ORF">VCS650_LOCUS15032</name>
</gene>
<dbReference type="SMART" id="SM00568">
    <property type="entry name" value="GRAM"/>
    <property type="match status" value="1"/>
</dbReference>
<dbReference type="InterPro" id="IPR001394">
    <property type="entry name" value="Peptidase_C19_UCH"/>
</dbReference>
<dbReference type="InterPro" id="IPR028889">
    <property type="entry name" value="USP"/>
</dbReference>
<dbReference type="EMBL" id="CAJNON010000128">
    <property type="protein sequence ID" value="CAF1006669.1"/>
    <property type="molecule type" value="Genomic_DNA"/>
</dbReference>
<dbReference type="CDD" id="cd02257">
    <property type="entry name" value="Peptidase_C19"/>
    <property type="match status" value="1"/>
</dbReference>
<dbReference type="GO" id="GO:0005789">
    <property type="term" value="C:endoplasmic reticulum membrane"/>
    <property type="evidence" value="ECO:0007669"/>
    <property type="project" value="TreeGrafter"/>
</dbReference>
<dbReference type="InterPro" id="IPR011993">
    <property type="entry name" value="PH-like_dom_sf"/>
</dbReference>
<feature type="compositionally biased region" description="Polar residues" evidence="1">
    <location>
        <begin position="443"/>
        <end position="462"/>
    </location>
</feature>
<dbReference type="SUPFAM" id="SSF54001">
    <property type="entry name" value="Cysteine proteinases"/>
    <property type="match status" value="1"/>
</dbReference>
<evidence type="ECO:0000313" key="4">
    <source>
        <dbReference type="EMBL" id="CAF1006669.1"/>
    </source>
</evidence>
<name>A0A814H6Y7_9BILA</name>
<feature type="compositionally biased region" description="Polar residues" evidence="1">
    <location>
        <begin position="484"/>
        <end position="527"/>
    </location>
</feature>
<feature type="compositionally biased region" description="Polar residues" evidence="1">
    <location>
        <begin position="225"/>
        <end position="240"/>
    </location>
</feature>
<dbReference type="CDD" id="cd13220">
    <property type="entry name" value="PH-GRAM_GRAMDC"/>
    <property type="match status" value="1"/>
</dbReference>
<protein>
    <recommendedName>
        <fullName evidence="3">USP domain-containing protein</fullName>
    </recommendedName>
</protein>
<evidence type="ECO:0000256" key="1">
    <source>
        <dbReference type="SAM" id="MobiDB-lite"/>
    </source>
</evidence>
<dbReference type="GO" id="GO:0120015">
    <property type="term" value="F:sterol transfer activity"/>
    <property type="evidence" value="ECO:0007669"/>
    <property type="project" value="TreeGrafter"/>
</dbReference>
<accession>A0A814H6Y7</accession>
<proteinExistence type="predicted"/>
<comment type="caution">
    <text evidence="4">The sequence shown here is derived from an EMBL/GenBank/DDBJ whole genome shotgun (WGS) entry which is preliminary data.</text>
</comment>
<dbReference type="InterPro" id="IPR051482">
    <property type="entry name" value="Cholesterol_transport"/>
</dbReference>
<dbReference type="Gene3D" id="2.30.29.30">
    <property type="entry name" value="Pleckstrin-homology domain (PH domain)/Phosphotyrosine-binding domain (PTB)"/>
    <property type="match status" value="1"/>
</dbReference>
<dbReference type="GO" id="GO:0016579">
    <property type="term" value="P:protein deubiquitination"/>
    <property type="evidence" value="ECO:0007669"/>
    <property type="project" value="InterPro"/>
</dbReference>
<evidence type="ECO:0000259" key="3">
    <source>
        <dbReference type="PROSITE" id="PS50235"/>
    </source>
</evidence>
<dbReference type="Proteomes" id="UP000663891">
    <property type="component" value="Unassembled WGS sequence"/>
</dbReference>
<dbReference type="Pfam" id="PF00443">
    <property type="entry name" value="UCH"/>
    <property type="match status" value="1"/>
</dbReference>
<dbReference type="PANTHER" id="PTHR23319">
    <property type="entry name" value="GRAM DOMAIN CONTAINING 1B, ISOFORM E"/>
    <property type="match status" value="1"/>
</dbReference>
<dbReference type="AlphaFoldDB" id="A0A814H6Y7"/>
<organism evidence="4 5">
    <name type="scientific">Adineta steineri</name>
    <dbReference type="NCBI Taxonomy" id="433720"/>
    <lineage>
        <taxon>Eukaryota</taxon>
        <taxon>Metazoa</taxon>
        <taxon>Spiralia</taxon>
        <taxon>Gnathifera</taxon>
        <taxon>Rotifera</taxon>
        <taxon>Eurotatoria</taxon>
        <taxon>Bdelloidea</taxon>
        <taxon>Adinetida</taxon>
        <taxon>Adinetidae</taxon>
        <taxon>Adineta</taxon>
    </lineage>
</organism>
<feature type="compositionally biased region" description="Basic residues" evidence="1">
    <location>
        <begin position="164"/>
        <end position="175"/>
    </location>
</feature>
<feature type="region of interest" description="Disordered" evidence="1">
    <location>
        <begin position="414"/>
        <end position="527"/>
    </location>
</feature>
<dbReference type="GO" id="GO:0140268">
    <property type="term" value="C:endoplasmic reticulum-plasma membrane contact site"/>
    <property type="evidence" value="ECO:0007669"/>
    <property type="project" value="TreeGrafter"/>
</dbReference>
<dbReference type="OrthoDB" id="2162691at2759"/>
<keyword evidence="2" id="KW-0472">Membrane</keyword>
<dbReference type="GO" id="GO:0004843">
    <property type="term" value="F:cysteine-type deubiquitinase activity"/>
    <property type="evidence" value="ECO:0007669"/>
    <property type="project" value="InterPro"/>
</dbReference>
<feature type="compositionally biased region" description="Low complexity" evidence="1">
    <location>
        <begin position="176"/>
        <end position="215"/>
    </location>
</feature>
<evidence type="ECO:0000313" key="5">
    <source>
        <dbReference type="Proteomes" id="UP000663891"/>
    </source>
</evidence>
<evidence type="ECO:0000256" key="2">
    <source>
        <dbReference type="SAM" id="Phobius"/>
    </source>
</evidence>
<dbReference type="InterPro" id="IPR038765">
    <property type="entry name" value="Papain-like_cys_pep_sf"/>
</dbReference>
<feature type="domain" description="USP" evidence="3">
    <location>
        <begin position="1"/>
        <end position="409"/>
    </location>
</feature>
<dbReference type="GO" id="GO:0032934">
    <property type="term" value="F:sterol binding"/>
    <property type="evidence" value="ECO:0007669"/>
    <property type="project" value="TreeGrafter"/>
</dbReference>
<feature type="region of interest" description="Disordered" evidence="1">
    <location>
        <begin position="163"/>
        <end position="241"/>
    </location>
</feature>
<sequence length="625" mass="71483">MNSAIQCLSNIPKLTEWAQVQEPSSDQITVNQAYTALIKSMWSGENSYVTPHNIKQRVSQHAPIFWDYAQKDSHEFMNSLLNALHAEFEQNNSSKEQSSIVTDLFCIRTESTVTCLECRTRKGKKARLPYSHRTSLYSQYFVEMAGSRPLSLIINEEAINTAKVSKKRPAPKHGRSSSSSVDSSNAANMNSTNNDNNSSTQNFLRTTTTLSTTTDSDIESEQDDNQPIQSQKNDSNSQEQLSRREKHFYKLFKSELNDDMPELIDSYVCAYQGDILLQGKMYITDRYLCFHSRIISYVTKHVHRWEHIEDVSKERVAFIFPTAIGIQLKRTEKKLIYASFLQRDQAYEKIYSIWSRHVNDISSYDDEENDIVNDGTLKATNHNIRAPRESYDIIDEPEQDDAIDMYLKNNHKRPVSLLSTKSSNEKQTSKLFMNSHNKKTTDKNLTQKLSNNSHDSISNATHNIRHSRFIKSERKQNEIEHRNNSVVNYRSKPTASRSHQGQSQDRLSASANQTTTHSNLSSTPIQNINVPTSDAQSNGILIKLLKLIISCINLFTQKLSSLFHHLQILSLKTTTFILIFLLLLFIHAFYLIKVASRIENRLQSLHPAWSSASIKDSLTSNAKEL</sequence>
<keyword evidence="2" id="KW-1133">Transmembrane helix</keyword>
<dbReference type="GO" id="GO:0005886">
    <property type="term" value="C:plasma membrane"/>
    <property type="evidence" value="ECO:0007669"/>
    <property type="project" value="TreeGrafter"/>
</dbReference>
<dbReference type="PANTHER" id="PTHR23319:SF4">
    <property type="entry name" value="GRAM DOMAIN CONTAINING 1B, ISOFORM E"/>
    <property type="match status" value="1"/>
</dbReference>
<dbReference type="GO" id="GO:0032366">
    <property type="term" value="P:intracellular sterol transport"/>
    <property type="evidence" value="ECO:0007669"/>
    <property type="project" value="TreeGrafter"/>
</dbReference>
<dbReference type="Gene3D" id="3.90.70.10">
    <property type="entry name" value="Cysteine proteinases"/>
    <property type="match status" value="1"/>
</dbReference>
<reference evidence="4" key="1">
    <citation type="submission" date="2021-02" db="EMBL/GenBank/DDBJ databases">
        <authorList>
            <person name="Nowell W R."/>
        </authorList>
    </citation>
    <scope>NUCLEOTIDE SEQUENCE</scope>
</reference>
<dbReference type="PROSITE" id="PS50235">
    <property type="entry name" value="USP_3"/>
    <property type="match status" value="1"/>
</dbReference>
<feature type="transmembrane region" description="Helical" evidence="2">
    <location>
        <begin position="574"/>
        <end position="592"/>
    </location>
</feature>
<keyword evidence="2" id="KW-0812">Transmembrane</keyword>